<keyword evidence="1" id="KW-0732">Signal</keyword>
<reference evidence="3" key="2">
    <citation type="journal article" date="2023" name="IMA Fungus">
        <title>Comparative genomic study of the Penicillium genus elucidates a diverse pangenome and 15 lateral gene transfer events.</title>
        <authorList>
            <person name="Petersen C."/>
            <person name="Sorensen T."/>
            <person name="Nielsen M.R."/>
            <person name="Sondergaard T.E."/>
            <person name="Sorensen J.L."/>
            <person name="Fitzpatrick D.A."/>
            <person name="Frisvad J.C."/>
            <person name="Nielsen K.L."/>
        </authorList>
    </citation>
    <scope>NUCLEOTIDE SEQUENCE</scope>
    <source>
        <strain evidence="3">IBT 20477</strain>
    </source>
</reference>
<evidence type="ECO:0000259" key="2">
    <source>
        <dbReference type="Pfam" id="PF01965"/>
    </source>
</evidence>
<protein>
    <recommendedName>
        <fullName evidence="2">DJ-1/PfpI domain-containing protein</fullName>
    </recommendedName>
</protein>
<dbReference type="Pfam" id="PF01965">
    <property type="entry name" value="DJ-1_PfpI"/>
    <property type="match status" value="1"/>
</dbReference>
<dbReference type="InterPro" id="IPR029062">
    <property type="entry name" value="Class_I_gatase-like"/>
</dbReference>
<feature type="chain" id="PRO_5040975497" description="DJ-1/PfpI domain-containing protein" evidence="1">
    <location>
        <begin position="23"/>
        <end position="246"/>
    </location>
</feature>
<dbReference type="AlphaFoldDB" id="A0A9W9M9V6"/>
<gene>
    <name evidence="3" type="ORF">N7449_008599</name>
</gene>
<dbReference type="InterPro" id="IPR052158">
    <property type="entry name" value="INH-QAR"/>
</dbReference>
<dbReference type="OrthoDB" id="543156at2759"/>
<reference evidence="3" key="1">
    <citation type="submission" date="2022-11" db="EMBL/GenBank/DDBJ databases">
        <authorList>
            <person name="Petersen C."/>
        </authorList>
    </citation>
    <scope>NUCLEOTIDE SEQUENCE</scope>
    <source>
        <strain evidence="3">IBT 20477</strain>
    </source>
</reference>
<accession>A0A9W9M9V6</accession>
<evidence type="ECO:0000313" key="4">
    <source>
        <dbReference type="Proteomes" id="UP001150942"/>
    </source>
</evidence>
<dbReference type="Gene3D" id="3.40.50.880">
    <property type="match status" value="1"/>
</dbReference>
<keyword evidence="4" id="KW-1185">Reference proteome</keyword>
<sequence>MPSPFRIGVLLVGTVQLLDLSAVDLLYMTTPEYLQECSLPQPLIDLGRPCEIHYIAHNGPNSTVNTTSQMSLQLTDSLTDSAVSPGKLDILLIPGPPPKSMPPAEEYLDFVRAHFATDTPILSICTGAFVIGYAGIVKGREVTAPRLLIPEMRRRFPEAKIWDDSVRVARDGNLWTSGGITNGHDLVAGYLREHYPAALVNTILVAADIPSRPAAYASSARNDTLYVTWQVIRALPNAVIRLFSGK</sequence>
<name>A0A9W9M9V6_9EURO</name>
<dbReference type="PANTHER" id="PTHR43130">
    <property type="entry name" value="ARAC-FAMILY TRANSCRIPTIONAL REGULATOR"/>
    <property type="match status" value="1"/>
</dbReference>
<proteinExistence type="predicted"/>
<dbReference type="InterPro" id="IPR002818">
    <property type="entry name" value="DJ-1/PfpI"/>
</dbReference>
<dbReference type="EMBL" id="JAPQKQ010000006">
    <property type="protein sequence ID" value="KAJ5192457.1"/>
    <property type="molecule type" value="Genomic_DNA"/>
</dbReference>
<feature type="domain" description="DJ-1/PfpI" evidence="2">
    <location>
        <begin position="49"/>
        <end position="187"/>
    </location>
</feature>
<dbReference type="Proteomes" id="UP001150942">
    <property type="component" value="Unassembled WGS sequence"/>
</dbReference>
<feature type="signal peptide" evidence="1">
    <location>
        <begin position="1"/>
        <end position="22"/>
    </location>
</feature>
<comment type="caution">
    <text evidence="3">The sequence shown here is derived from an EMBL/GenBank/DDBJ whole genome shotgun (WGS) entry which is preliminary data.</text>
</comment>
<dbReference type="PANTHER" id="PTHR43130:SF7">
    <property type="entry name" value="DJ-1_PFPI DOMAIN-CONTAINING PROTEIN"/>
    <property type="match status" value="1"/>
</dbReference>
<evidence type="ECO:0000313" key="3">
    <source>
        <dbReference type="EMBL" id="KAJ5192457.1"/>
    </source>
</evidence>
<evidence type="ECO:0000256" key="1">
    <source>
        <dbReference type="SAM" id="SignalP"/>
    </source>
</evidence>
<organism evidence="3 4">
    <name type="scientific">Penicillium cf. viridicatum</name>
    <dbReference type="NCBI Taxonomy" id="2972119"/>
    <lineage>
        <taxon>Eukaryota</taxon>
        <taxon>Fungi</taxon>
        <taxon>Dikarya</taxon>
        <taxon>Ascomycota</taxon>
        <taxon>Pezizomycotina</taxon>
        <taxon>Eurotiomycetes</taxon>
        <taxon>Eurotiomycetidae</taxon>
        <taxon>Eurotiales</taxon>
        <taxon>Aspergillaceae</taxon>
        <taxon>Penicillium</taxon>
    </lineage>
</organism>
<dbReference type="SUPFAM" id="SSF52317">
    <property type="entry name" value="Class I glutamine amidotransferase-like"/>
    <property type="match status" value="1"/>
</dbReference>